<protein>
    <submittedName>
        <fullName evidence="1">Uncharacterized protein</fullName>
    </submittedName>
</protein>
<accession>A0ABU6YUX1</accession>
<gene>
    <name evidence="1" type="ORF">PIB30_090648</name>
</gene>
<organism evidence="1 2">
    <name type="scientific">Stylosanthes scabra</name>
    <dbReference type="NCBI Taxonomy" id="79078"/>
    <lineage>
        <taxon>Eukaryota</taxon>
        <taxon>Viridiplantae</taxon>
        <taxon>Streptophyta</taxon>
        <taxon>Embryophyta</taxon>
        <taxon>Tracheophyta</taxon>
        <taxon>Spermatophyta</taxon>
        <taxon>Magnoliopsida</taxon>
        <taxon>eudicotyledons</taxon>
        <taxon>Gunneridae</taxon>
        <taxon>Pentapetalae</taxon>
        <taxon>rosids</taxon>
        <taxon>fabids</taxon>
        <taxon>Fabales</taxon>
        <taxon>Fabaceae</taxon>
        <taxon>Papilionoideae</taxon>
        <taxon>50 kb inversion clade</taxon>
        <taxon>dalbergioids sensu lato</taxon>
        <taxon>Dalbergieae</taxon>
        <taxon>Pterocarpus clade</taxon>
        <taxon>Stylosanthes</taxon>
    </lineage>
</organism>
<name>A0ABU6YUX1_9FABA</name>
<comment type="caution">
    <text evidence="1">The sequence shown here is derived from an EMBL/GenBank/DDBJ whole genome shotgun (WGS) entry which is preliminary data.</text>
</comment>
<sequence length="65" mass="7713">MGIGVIFYEEIAEDVVQTWDLFDSMFAERLRIRVYPAQLPFQYPLQSFLFDPDHPYDLPISAFRP</sequence>
<dbReference type="EMBL" id="JASCZI010243419">
    <property type="protein sequence ID" value="MED6213170.1"/>
    <property type="molecule type" value="Genomic_DNA"/>
</dbReference>
<reference evidence="1 2" key="1">
    <citation type="journal article" date="2023" name="Plants (Basel)">
        <title>Bridging the Gap: Combining Genomics and Transcriptomics Approaches to Understand Stylosanthes scabra, an Orphan Legume from the Brazilian Caatinga.</title>
        <authorList>
            <person name="Ferreira-Neto J.R.C."/>
            <person name="da Silva M.D."/>
            <person name="Binneck E."/>
            <person name="de Melo N.F."/>
            <person name="da Silva R.H."/>
            <person name="de Melo A.L.T.M."/>
            <person name="Pandolfi V."/>
            <person name="Bustamante F.O."/>
            <person name="Brasileiro-Vidal A.C."/>
            <person name="Benko-Iseppon A.M."/>
        </authorList>
    </citation>
    <scope>NUCLEOTIDE SEQUENCE [LARGE SCALE GENOMIC DNA]</scope>
    <source>
        <tissue evidence="1">Leaves</tissue>
    </source>
</reference>
<evidence type="ECO:0000313" key="1">
    <source>
        <dbReference type="EMBL" id="MED6213170.1"/>
    </source>
</evidence>
<keyword evidence="2" id="KW-1185">Reference proteome</keyword>
<evidence type="ECO:0000313" key="2">
    <source>
        <dbReference type="Proteomes" id="UP001341840"/>
    </source>
</evidence>
<proteinExistence type="predicted"/>
<dbReference type="Proteomes" id="UP001341840">
    <property type="component" value="Unassembled WGS sequence"/>
</dbReference>